<protein>
    <submittedName>
        <fullName evidence="2">FlgO family outer membrane protein</fullName>
    </submittedName>
</protein>
<accession>A0ABV8MNF0</accession>
<evidence type="ECO:0000313" key="2">
    <source>
        <dbReference type="EMBL" id="MFC4158606.1"/>
    </source>
</evidence>
<evidence type="ECO:0000259" key="1">
    <source>
        <dbReference type="Pfam" id="PF17680"/>
    </source>
</evidence>
<dbReference type="Proteomes" id="UP001595791">
    <property type="component" value="Unassembled WGS sequence"/>
</dbReference>
<dbReference type="Pfam" id="PF17680">
    <property type="entry name" value="FlgO"/>
    <property type="match status" value="1"/>
</dbReference>
<gene>
    <name evidence="2" type="ORF">ACFOW7_04435</name>
</gene>
<feature type="domain" description="FlgO" evidence="1">
    <location>
        <begin position="32"/>
        <end position="159"/>
    </location>
</feature>
<name>A0ABV8MNF0_9NEIS</name>
<dbReference type="EMBL" id="JBHSBU010000001">
    <property type="protein sequence ID" value="MFC4158606.1"/>
    <property type="molecule type" value="Genomic_DNA"/>
</dbReference>
<sequence>MTRLFVLVLLLCLNGCAGYEAGRSNRLIRASYSATDQLVAVLPQPLPRDAPLIVATFVDINRLTSSSTLGRMLAEQVSTRLTQLGHPVVELKLRGNVFVREGTGELLLSREVKDLSISHRAQAVVVGTYAASPERIFLNLKIVRPTDNRILAAHDIALTPDENILSLLMSDWH</sequence>
<reference evidence="3" key="1">
    <citation type="journal article" date="2019" name="Int. J. Syst. Evol. Microbiol.">
        <title>The Global Catalogue of Microorganisms (GCM) 10K type strain sequencing project: providing services to taxonomists for standard genome sequencing and annotation.</title>
        <authorList>
            <consortium name="The Broad Institute Genomics Platform"/>
            <consortium name="The Broad Institute Genome Sequencing Center for Infectious Disease"/>
            <person name="Wu L."/>
            <person name="Ma J."/>
        </authorList>
    </citation>
    <scope>NUCLEOTIDE SEQUENCE [LARGE SCALE GENOMIC DNA]</scope>
    <source>
        <strain evidence="3">LMG 29894</strain>
    </source>
</reference>
<dbReference type="InterPro" id="IPR041215">
    <property type="entry name" value="FlgO_dom"/>
</dbReference>
<evidence type="ECO:0000313" key="3">
    <source>
        <dbReference type="Proteomes" id="UP001595791"/>
    </source>
</evidence>
<comment type="caution">
    <text evidence="2">The sequence shown here is derived from an EMBL/GenBank/DDBJ whole genome shotgun (WGS) entry which is preliminary data.</text>
</comment>
<dbReference type="RefSeq" id="WP_378161464.1">
    <property type="nucleotide sequence ID" value="NZ_JBHSBU010000001.1"/>
</dbReference>
<organism evidence="2 3">
    <name type="scientific">Chitinimonas lacunae</name>
    <dbReference type="NCBI Taxonomy" id="1963018"/>
    <lineage>
        <taxon>Bacteria</taxon>
        <taxon>Pseudomonadati</taxon>
        <taxon>Pseudomonadota</taxon>
        <taxon>Betaproteobacteria</taxon>
        <taxon>Neisseriales</taxon>
        <taxon>Chitinibacteraceae</taxon>
        <taxon>Chitinimonas</taxon>
    </lineage>
</organism>
<keyword evidence="3" id="KW-1185">Reference proteome</keyword>
<proteinExistence type="predicted"/>